<protein>
    <recommendedName>
        <fullName evidence="5">PiggyBac transposable element-derived protein domain-containing protein</fullName>
    </recommendedName>
</protein>
<keyword evidence="2" id="KW-0472">Membrane</keyword>
<reference evidence="4" key="1">
    <citation type="submission" date="2011-12" db="EMBL/GenBank/DDBJ databases">
        <authorList>
            <consortium name="The Broad Institute Genome Sequencing Platform"/>
            <person name="Russ C."/>
            <person name="Tyler B."/>
            <person name="Panabieres F."/>
            <person name="Shan W."/>
            <person name="Tripathy S."/>
            <person name="Grunwald N."/>
            <person name="Machado M."/>
            <person name="Young S.K."/>
            <person name="Zeng Q."/>
            <person name="Gargeya S."/>
            <person name="Fitzgerald M."/>
            <person name="Haas B."/>
            <person name="Abouelleil A."/>
            <person name="Alvarado L."/>
            <person name="Arachchi H.M."/>
            <person name="Berlin A."/>
            <person name="Chapman S.B."/>
            <person name="Gearin G."/>
            <person name="Goldberg J."/>
            <person name="Griggs A."/>
            <person name="Gujja S."/>
            <person name="Hansen M."/>
            <person name="Heiman D."/>
            <person name="Howarth C."/>
            <person name="Larimer J."/>
            <person name="Lui A."/>
            <person name="MacDonald P.J.P."/>
            <person name="McCowen C."/>
            <person name="Montmayeur A."/>
            <person name="Murphy C."/>
            <person name="Neiman D."/>
            <person name="Pearson M."/>
            <person name="Priest M."/>
            <person name="Roberts A."/>
            <person name="Saif S."/>
            <person name="Shea T."/>
            <person name="Sisk P."/>
            <person name="Stolte C."/>
            <person name="Sykes S."/>
            <person name="Wortman J."/>
            <person name="Nusbaum C."/>
            <person name="Birren B."/>
        </authorList>
    </citation>
    <scope>NUCLEOTIDE SEQUENCE [LARGE SCALE GENOMIC DNA]</scope>
    <source>
        <strain evidence="4">INRA-310</strain>
    </source>
</reference>
<evidence type="ECO:0008006" key="5">
    <source>
        <dbReference type="Google" id="ProtNLM"/>
    </source>
</evidence>
<reference evidence="3 4" key="2">
    <citation type="submission" date="2013-11" db="EMBL/GenBank/DDBJ databases">
        <title>The Genome Sequence of Phytophthora parasitica INRA-310.</title>
        <authorList>
            <consortium name="The Broad Institute Genomics Platform"/>
            <person name="Russ C."/>
            <person name="Tyler B."/>
            <person name="Panabieres F."/>
            <person name="Shan W."/>
            <person name="Tripathy S."/>
            <person name="Grunwald N."/>
            <person name="Machado M."/>
            <person name="Johnson C.S."/>
            <person name="Arredondo F."/>
            <person name="Hong C."/>
            <person name="Coffey M."/>
            <person name="Young S.K."/>
            <person name="Zeng Q."/>
            <person name="Gargeya S."/>
            <person name="Fitzgerald M."/>
            <person name="Abouelleil A."/>
            <person name="Alvarado L."/>
            <person name="Chapman S.B."/>
            <person name="Gainer-Dewar J."/>
            <person name="Goldberg J."/>
            <person name="Griggs A."/>
            <person name="Gujja S."/>
            <person name="Hansen M."/>
            <person name="Howarth C."/>
            <person name="Imamovic A."/>
            <person name="Ireland A."/>
            <person name="Larimer J."/>
            <person name="McCowan C."/>
            <person name="Murphy C."/>
            <person name="Pearson M."/>
            <person name="Poon T.W."/>
            <person name="Priest M."/>
            <person name="Roberts A."/>
            <person name="Saif S."/>
            <person name="Shea T."/>
            <person name="Sykes S."/>
            <person name="Wortman J."/>
            <person name="Nusbaum C."/>
            <person name="Birren B."/>
        </authorList>
    </citation>
    <scope>NUCLEOTIDE SEQUENCE [LARGE SCALE GENOMIC DNA]</scope>
    <source>
        <strain evidence="3 4">INRA-310</strain>
    </source>
</reference>
<proteinExistence type="predicted"/>
<dbReference type="EMBL" id="KI669610">
    <property type="protein sequence ID" value="ETN03654.1"/>
    <property type="molecule type" value="Genomic_DNA"/>
</dbReference>
<dbReference type="GeneID" id="20192369"/>
<dbReference type="VEuPathDB" id="FungiDB:PPTG_23770"/>
<evidence type="ECO:0000256" key="2">
    <source>
        <dbReference type="SAM" id="Phobius"/>
    </source>
</evidence>
<dbReference type="RefSeq" id="XP_008911138.1">
    <property type="nucleotide sequence ID" value="XM_008912890.1"/>
</dbReference>
<evidence type="ECO:0000256" key="1">
    <source>
        <dbReference type="SAM" id="MobiDB-lite"/>
    </source>
</evidence>
<sequence>MALSTRVDNRNKLPDIHGRSRRTQPATFAEILSSNDSAFKKCYKSLFLGLIDFDIIYAFILYNCRRAADGKPKMTHMQF</sequence>
<gene>
    <name evidence="3" type="ORF">PPTG_23770</name>
</gene>
<feature type="transmembrane region" description="Helical" evidence="2">
    <location>
        <begin position="46"/>
        <end position="64"/>
    </location>
</feature>
<evidence type="ECO:0000313" key="4">
    <source>
        <dbReference type="Proteomes" id="UP000018817"/>
    </source>
</evidence>
<keyword evidence="2" id="KW-0812">Transmembrane</keyword>
<evidence type="ECO:0000313" key="3">
    <source>
        <dbReference type="EMBL" id="ETN03654.1"/>
    </source>
</evidence>
<keyword evidence="2" id="KW-1133">Transmembrane helix</keyword>
<dbReference type="Proteomes" id="UP000018817">
    <property type="component" value="Unassembled WGS sequence"/>
</dbReference>
<accession>W2PTU2</accession>
<feature type="region of interest" description="Disordered" evidence="1">
    <location>
        <begin position="1"/>
        <end position="21"/>
    </location>
</feature>
<feature type="compositionally biased region" description="Basic and acidic residues" evidence="1">
    <location>
        <begin position="7"/>
        <end position="18"/>
    </location>
</feature>
<name>W2PTU2_PHYN3</name>
<organism evidence="3 4">
    <name type="scientific">Phytophthora nicotianae (strain INRA-310)</name>
    <name type="common">Phytophthora parasitica</name>
    <dbReference type="NCBI Taxonomy" id="761204"/>
    <lineage>
        <taxon>Eukaryota</taxon>
        <taxon>Sar</taxon>
        <taxon>Stramenopiles</taxon>
        <taxon>Oomycota</taxon>
        <taxon>Peronosporomycetes</taxon>
        <taxon>Peronosporales</taxon>
        <taxon>Peronosporaceae</taxon>
        <taxon>Phytophthora</taxon>
    </lineage>
</organism>
<dbReference type="AlphaFoldDB" id="W2PTU2"/>